<proteinExistence type="inferred from homology"/>
<evidence type="ECO:0000256" key="1">
    <source>
        <dbReference type="ARBA" id="ARBA00004418"/>
    </source>
</evidence>
<dbReference type="Pfam" id="PF01323">
    <property type="entry name" value="DSBA"/>
    <property type="match status" value="1"/>
</dbReference>
<dbReference type="PIRSF" id="PIRSF001488">
    <property type="entry name" value="Tdi_protein"/>
    <property type="match status" value="1"/>
</dbReference>
<evidence type="ECO:0000313" key="12">
    <source>
        <dbReference type="Proteomes" id="UP000509658"/>
    </source>
</evidence>
<evidence type="ECO:0000313" key="11">
    <source>
        <dbReference type="EMBL" id="QKQ28120.1"/>
    </source>
</evidence>
<gene>
    <name evidence="11" type="ORF">HUE57_02600</name>
</gene>
<evidence type="ECO:0000256" key="8">
    <source>
        <dbReference type="PIRSR" id="PIRSR001488-1"/>
    </source>
</evidence>
<evidence type="ECO:0000256" key="6">
    <source>
        <dbReference type="ARBA" id="ARBA00023284"/>
    </source>
</evidence>
<dbReference type="KEGG" id="rev:HUE57_02600"/>
<dbReference type="PROSITE" id="PS51352">
    <property type="entry name" value="THIOREDOXIN_2"/>
    <property type="match status" value="1"/>
</dbReference>
<evidence type="ECO:0000256" key="4">
    <source>
        <dbReference type="ARBA" id="ARBA00022764"/>
    </source>
</evidence>
<comment type="similarity">
    <text evidence="2">Belongs to the thioredoxin family. DsbA subfamily.</text>
</comment>
<dbReference type="SUPFAM" id="SSF52833">
    <property type="entry name" value="Thioredoxin-like"/>
    <property type="match status" value="1"/>
</dbReference>
<feature type="chain" id="PRO_5027100091" description="Thiol:disulfide interchange protein" evidence="9">
    <location>
        <begin position="21"/>
        <end position="209"/>
    </location>
</feature>
<protein>
    <recommendedName>
        <fullName evidence="7">Thiol:disulfide interchange protein</fullName>
    </recommendedName>
</protein>
<dbReference type="EMBL" id="CP054491">
    <property type="protein sequence ID" value="QKQ28120.1"/>
    <property type="molecule type" value="Genomic_DNA"/>
</dbReference>
<dbReference type="PANTHER" id="PTHR35891:SF2">
    <property type="entry name" value="THIOL:DISULFIDE INTERCHANGE PROTEIN DSBA"/>
    <property type="match status" value="1"/>
</dbReference>
<dbReference type="InterPro" id="IPR017937">
    <property type="entry name" value="Thioredoxin_CS"/>
</dbReference>
<dbReference type="InterPro" id="IPR001853">
    <property type="entry name" value="DSBA-like_thioredoxin_dom"/>
</dbReference>
<dbReference type="InterPro" id="IPR023205">
    <property type="entry name" value="DsbA/DsbL"/>
</dbReference>
<evidence type="ECO:0000256" key="9">
    <source>
        <dbReference type="SAM" id="SignalP"/>
    </source>
</evidence>
<name>A0A6N0I0G3_9GAMM</name>
<evidence type="ECO:0000259" key="10">
    <source>
        <dbReference type="PROSITE" id="PS51352"/>
    </source>
</evidence>
<accession>A0A6N0I0G3</accession>
<dbReference type="InterPro" id="IPR050824">
    <property type="entry name" value="Thiol_disulfide_DsbA"/>
</dbReference>
<reference evidence="11 12" key="1">
    <citation type="submission" date="2020-05" db="EMBL/GenBank/DDBJ databases">
        <title>Horizontal transmission and recombination maintain forever young bacterial symbiont genomes.</title>
        <authorList>
            <person name="Russell S.L."/>
            <person name="Pepper-Tunick E."/>
            <person name="Svedberg J."/>
            <person name="Byrne A."/>
            <person name="Ruelas Castillo J."/>
            <person name="Vollmers C."/>
            <person name="Beinart R.A."/>
            <person name="Corbett-Detig R."/>
        </authorList>
    </citation>
    <scope>NUCLEOTIDE SEQUENCE [LARGE SCALE GENOMIC DNA]</scope>
    <source>
        <strain evidence="11">Santa_Monica_outfall</strain>
    </source>
</reference>
<evidence type="ECO:0000256" key="2">
    <source>
        <dbReference type="ARBA" id="ARBA00005791"/>
    </source>
</evidence>
<feature type="disulfide bond" description="Redox-active" evidence="8">
    <location>
        <begin position="55"/>
        <end position="58"/>
    </location>
</feature>
<feature type="domain" description="Thioredoxin" evidence="10">
    <location>
        <begin position="7"/>
        <end position="201"/>
    </location>
</feature>
<dbReference type="InterPro" id="IPR036249">
    <property type="entry name" value="Thioredoxin-like_sf"/>
</dbReference>
<dbReference type="PROSITE" id="PS00194">
    <property type="entry name" value="THIOREDOXIN_1"/>
    <property type="match status" value="1"/>
</dbReference>
<dbReference type="AlphaFoldDB" id="A0A6N0I0G3"/>
<evidence type="ECO:0000256" key="7">
    <source>
        <dbReference type="PIRNR" id="PIRNR001488"/>
    </source>
</evidence>
<evidence type="ECO:0000256" key="5">
    <source>
        <dbReference type="ARBA" id="ARBA00023157"/>
    </source>
</evidence>
<organism evidence="11 12">
    <name type="scientific">Candidatus Reidiella endopervernicosa</name>
    <dbReference type="NCBI Taxonomy" id="2738883"/>
    <lineage>
        <taxon>Bacteria</taxon>
        <taxon>Pseudomonadati</taxon>
        <taxon>Pseudomonadota</taxon>
        <taxon>Gammaproteobacteria</taxon>
        <taxon>Candidatus Reidiella</taxon>
    </lineage>
</organism>
<keyword evidence="5 7" id="KW-1015">Disulfide bond</keyword>
<comment type="subcellular location">
    <subcellularLocation>
        <location evidence="1 7">Periplasm</location>
    </subcellularLocation>
</comment>
<dbReference type="Gene3D" id="3.40.30.10">
    <property type="entry name" value="Glutaredoxin"/>
    <property type="match status" value="1"/>
</dbReference>
<dbReference type="InterPro" id="IPR013766">
    <property type="entry name" value="Thioredoxin_domain"/>
</dbReference>
<feature type="signal peptide" evidence="9">
    <location>
        <begin position="1"/>
        <end position="20"/>
    </location>
</feature>
<dbReference type="GO" id="GO:0015036">
    <property type="term" value="F:disulfide oxidoreductase activity"/>
    <property type="evidence" value="ECO:0007669"/>
    <property type="project" value="UniProtKB-ARBA"/>
</dbReference>
<evidence type="ECO:0000256" key="3">
    <source>
        <dbReference type="ARBA" id="ARBA00022729"/>
    </source>
</evidence>
<dbReference type="PANTHER" id="PTHR35891">
    <property type="entry name" value="THIOL:DISULFIDE INTERCHANGE PROTEIN DSBA"/>
    <property type="match status" value="1"/>
</dbReference>
<keyword evidence="4 7" id="KW-0574">Periplasm</keyword>
<dbReference type="GO" id="GO:0042597">
    <property type="term" value="C:periplasmic space"/>
    <property type="evidence" value="ECO:0007669"/>
    <property type="project" value="UniProtKB-SubCell"/>
</dbReference>
<dbReference type="CDD" id="cd03019">
    <property type="entry name" value="DsbA_DsbA"/>
    <property type="match status" value="1"/>
</dbReference>
<keyword evidence="12" id="KW-1185">Reference proteome</keyword>
<keyword evidence="3 9" id="KW-0732">Signal</keyword>
<sequence length="209" mass="23955">MKKLNWLWLSLLVLPFALHAETPIEEGVHYFELIQQQPTTAPDKVEVVELFWYGCPHCDKFEPFVKDWEAKKSDDVAFVRVPATFRPIWEFHARVYYAAELLGVVDKIHEPMFHAIHRDNQRLDSPAAVEAIFTEHGGVSSEQFRKAFNSFSAVTKSRQAKLMVQRYEITGVPAIIVNGKYRVAGVGGFDQMLKTVDYLVAMERAVVKQ</sequence>
<dbReference type="Proteomes" id="UP000509658">
    <property type="component" value="Chromosome"/>
</dbReference>
<keyword evidence="6" id="KW-0676">Redox-active center</keyword>